<keyword evidence="1" id="KW-0812">Transmembrane</keyword>
<feature type="transmembrane region" description="Helical" evidence="1">
    <location>
        <begin position="181"/>
        <end position="199"/>
    </location>
</feature>
<dbReference type="GO" id="GO:0005227">
    <property type="term" value="F:calcium-activated cation channel activity"/>
    <property type="evidence" value="ECO:0000318"/>
    <property type="project" value="GO_Central"/>
</dbReference>
<organism evidence="2 3">
    <name type="scientific">Paramecium tetraurelia</name>
    <dbReference type="NCBI Taxonomy" id="5888"/>
    <lineage>
        <taxon>Eukaryota</taxon>
        <taxon>Sar</taxon>
        <taxon>Alveolata</taxon>
        <taxon>Ciliophora</taxon>
        <taxon>Intramacronucleata</taxon>
        <taxon>Oligohymenophorea</taxon>
        <taxon>Peniculida</taxon>
        <taxon>Parameciidae</taxon>
        <taxon>Paramecium</taxon>
    </lineage>
</organism>
<dbReference type="KEGG" id="ptm:GSPATT00034922001"/>
<evidence type="ECO:0000313" key="3">
    <source>
        <dbReference type="Proteomes" id="UP000000600"/>
    </source>
</evidence>
<dbReference type="Proteomes" id="UP000000600">
    <property type="component" value="Unassembled WGS sequence"/>
</dbReference>
<proteinExistence type="predicted"/>
<keyword evidence="3" id="KW-1185">Reference proteome</keyword>
<dbReference type="GO" id="GO:0005886">
    <property type="term" value="C:plasma membrane"/>
    <property type="evidence" value="ECO:0000318"/>
    <property type="project" value="GO_Central"/>
</dbReference>
<keyword evidence="1" id="KW-1133">Transmembrane helix</keyword>
<evidence type="ECO:0000256" key="1">
    <source>
        <dbReference type="SAM" id="Phobius"/>
    </source>
</evidence>
<evidence type="ECO:0000313" key="2">
    <source>
        <dbReference type="EMBL" id="CAK65443.1"/>
    </source>
</evidence>
<accession>A0C3S6</accession>
<protein>
    <recommendedName>
        <fullName evidence="4">CSC1/OSCA1-like 7TM region domain-containing protein</fullName>
    </recommendedName>
</protein>
<gene>
    <name evidence="2" type="ORF">GSPATT00034922001</name>
</gene>
<dbReference type="AlphaFoldDB" id="A0C3S6"/>
<evidence type="ECO:0008006" key="4">
    <source>
        <dbReference type="Google" id="ProtNLM"/>
    </source>
</evidence>
<feature type="transmembrane region" description="Helical" evidence="1">
    <location>
        <begin position="211"/>
        <end position="234"/>
    </location>
</feature>
<feature type="transmembrane region" description="Helical" evidence="1">
    <location>
        <begin position="138"/>
        <end position="160"/>
    </location>
</feature>
<reference evidence="2 3" key="1">
    <citation type="journal article" date="2006" name="Nature">
        <title>Global trends of whole-genome duplications revealed by the ciliate Paramecium tetraurelia.</title>
        <authorList>
            <consortium name="Genoscope"/>
            <person name="Aury J.-M."/>
            <person name="Jaillon O."/>
            <person name="Duret L."/>
            <person name="Noel B."/>
            <person name="Jubin C."/>
            <person name="Porcel B.M."/>
            <person name="Segurens B."/>
            <person name="Daubin V."/>
            <person name="Anthouard V."/>
            <person name="Aiach N."/>
            <person name="Arnaiz O."/>
            <person name="Billaut A."/>
            <person name="Beisson J."/>
            <person name="Blanc I."/>
            <person name="Bouhouche K."/>
            <person name="Camara F."/>
            <person name="Duharcourt S."/>
            <person name="Guigo R."/>
            <person name="Gogendeau D."/>
            <person name="Katinka M."/>
            <person name="Keller A.-M."/>
            <person name="Kissmehl R."/>
            <person name="Klotz C."/>
            <person name="Koll F."/>
            <person name="Le Moue A."/>
            <person name="Lepere C."/>
            <person name="Malinsky S."/>
            <person name="Nowacki M."/>
            <person name="Nowak J.K."/>
            <person name="Plattner H."/>
            <person name="Poulain J."/>
            <person name="Ruiz F."/>
            <person name="Serrano V."/>
            <person name="Zagulski M."/>
            <person name="Dessen P."/>
            <person name="Betermier M."/>
            <person name="Weissenbach J."/>
            <person name="Scarpelli C."/>
            <person name="Schachter V."/>
            <person name="Sperling L."/>
            <person name="Meyer E."/>
            <person name="Cohen J."/>
            <person name="Wincker P."/>
        </authorList>
    </citation>
    <scope>NUCLEOTIDE SEQUENCE [LARGE SCALE GENOMIC DNA]</scope>
    <source>
        <strain evidence="2 3">Stock d4-2</strain>
    </source>
</reference>
<sequence length="330" mass="39387">MFHFHLSFHKEMQEIFYNNLLLILSEFLQLTLNLTYYIIAPINSINQQDVKERKSPIWCAGGFSEDVISTILNNALIPIILSIIDYKYAWQLIQITYYKYLNTNSNLTQFQANQKVQKKMNFNVKNTQTNILIHLCFYYGYIFPICYPITLIELMIIYWIDKYQLINYGVRKDLKLEFRMFKLYIYFSIMLQICSSQIIHAVLKVSIYTRYQLYTSIFLSFLLIALFLLTSWFFKKEAKQDSTNGTLMRSLEHNSSYSKYNPLIDETLWLNEDQEVDEQQLIEGLHLHKFSRQAKFYDALKVKLLRELEKEFQQKSVSTARIQPLQVETI</sequence>
<name>A0C3S6_PARTE</name>
<dbReference type="InParanoid" id="A0C3S6"/>
<dbReference type="HOGENOM" id="CLU_843217_0_0_1"/>
<keyword evidence="1" id="KW-0472">Membrane</keyword>
<dbReference type="RefSeq" id="XP_001432840.1">
    <property type="nucleotide sequence ID" value="XM_001432803.2"/>
</dbReference>
<dbReference type="GeneID" id="5018633"/>
<dbReference type="EMBL" id="CT868039">
    <property type="protein sequence ID" value="CAK65443.1"/>
    <property type="molecule type" value="Genomic_DNA"/>
</dbReference>